<evidence type="ECO:0000313" key="3">
    <source>
        <dbReference type="Proteomes" id="UP000240649"/>
    </source>
</evidence>
<dbReference type="RefSeq" id="YP_010672006.1">
    <property type="nucleotide sequence ID" value="NC_070974.1"/>
</dbReference>
<reference evidence="2 3" key="1">
    <citation type="submission" date="2018-01" db="EMBL/GenBank/DDBJ databases">
        <title>Draft Genome Sequence of Salmonella Enteritidis Phage SE131.</title>
        <authorList>
            <person name="Kim Y."/>
            <person name="Han B.K."/>
            <person name="Kim H."/>
            <person name="Kim D."/>
        </authorList>
    </citation>
    <scope>NUCLEOTIDE SEQUENCE [LARGE SCALE GENOMIC DNA]</scope>
</reference>
<dbReference type="EMBL" id="MG873442">
    <property type="protein sequence ID" value="AVJ48157.1"/>
    <property type="molecule type" value="Genomic_DNA"/>
</dbReference>
<dbReference type="KEGG" id="vg:77948276"/>
<accession>A0A2P1CAB2</accession>
<keyword evidence="3" id="KW-1185">Reference proteome</keyword>
<proteinExistence type="predicted"/>
<feature type="transmembrane region" description="Helical" evidence="1">
    <location>
        <begin position="6"/>
        <end position="26"/>
    </location>
</feature>
<sequence length="30" mass="3523">MSDYWWIDYALLVVGAVIWIFVEGYCGKKP</sequence>
<evidence type="ECO:0000256" key="1">
    <source>
        <dbReference type="SAM" id="Phobius"/>
    </source>
</evidence>
<dbReference type="GeneID" id="77948276"/>
<dbReference type="Proteomes" id="UP000240649">
    <property type="component" value="Segment"/>
</dbReference>
<organism evidence="2 3">
    <name type="scientific">Salmonella phage SE131</name>
    <dbReference type="NCBI Taxonomy" id="2081631"/>
    <lineage>
        <taxon>Viruses</taxon>
        <taxon>Duplodnaviria</taxon>
        <taxon>Heunggongvirae</taxon>
        <taxon>Uroviricota</taxon>
        <taxon>Caudoviricetes</taxon>
        <taxon>Grimontviridae</taxon>
        <taxon>Moazamivirus</taxon>
        <taxon>Moazamivirus SE131</taxon>
    </lineage>
</organism>
<keyword evidence="1" id="KW-0472">Membrane</keyword>
<evidence type="ECO:0000313" key="2">
    <source>
        <dbReference type="EMBL" id="AVJ48157.1"/>
    </source>
</evidence>
<keyword evidence="1" id="KW-1133">Transmembrane helix</keyword>
<name>A0A2P1CAB2_9CAUD</name>
<protein>
    <submittedName>
        <fullName evidence="2">Uncharacterized protein</fullName>
    </submittedName>
</protein>
<keyword evidence="1" id="KW-0812">Transmembrane</keyword>